<proteinExistence type="predicted"/>
<keyword evidence="3" id="KW-1185">Reference proteome</keyword>
<evidence type="ECO:0000313" key="3">
    <source>
        <dbReference type="Proteomes" id="UP000585474"/>
    </source>
</evidence>
<protein>
    <submittedName>
        <fullName evidence="2">Uncharacterized protein</fullName>
    </submittedName>
</protein>
<feature type="region of interest" description="Disordered" evidence="1">
    <location>
        <begin position="467"/>
        <end position="491"/>
    </location>
</feature>
<dbReference type="EMBL" id="BJWL01000027">
    <property type="protein sequence ID" value="GFZ18362.1"/>
    <property type="molecule type" value="Genomic_DNA"/>
</dbReference>
<evidence type="ECO:0000313" key="2">
    <source>
        <dbReference type="EMBL" id="GFZ18362.1"/>
    </source>
</evidence>
<sequence length="491" mass="54477">MQYHPMWPDPNLLNNSPAEYSSSDTSYPAWFELDRTSSLEQFPQAHRSTDQWMKVGGTVLGTSPTAGYANSNQLNNSPAEYDSSATSSQPWFALDGGAIMNRAVCFDMVHGDGTATMDPFPQAHPSTDQWMKVGETVLQTSQLAMPARPLKLSFHSLARYRSALTLEIISMMFWRWHCYYGSDFTNTSIDGSMGEIGRDSPRDLCHGCKWRAATRVLAKFGAIACAAGTLSVIGKDLPEEYRRIGTLAFLIPAIALLAAANPPLPPALPIPVLSDLTALIAQETTILRTTTILDECEGGDVGRQVLPDVKEAYLRRNPNHLDELLKQKNASLLFTIHQKKAESLKDYVKWFNQVVLEMEDPSNKVVIMAMMEGLHPGPLFDSLSKNIPKTLSTLQSKADKYIVVEELAEAKRRRRGRMTRGRSQKPDKQTIGIRRGTRGQIGNRGDKPTIDILILYSAALSWYYHPSMPPQPKCSHKSSMKSSSNGPEKSS</sequence>
<feature type="compositionally biased region" description="Low complexity" evidence="1">
    <location>
        <begin position="429"/>
        <end position="443"/>
    </location>
</feature>
<evidence type="ECO:0000256" key="1">
    <source>
        <dbReference type="SAM" id="MobiDB-lite"/>
    </source>
</evidence>
<feature type="region of interest" description="Disordered" evidence="1">
    <location>
        <begin position="1"/>
        <end position="20"/>
    </location>
</feature>
<comment type="caution">
    <text evidence="2">The sequence shown here is derived from an EMBL/GenBank/DDBJ whole genome shotgun (WGS) entry which is preliminary data.</text>
</comment>
<dbReference type="AlphaFoldDB" id="A0A7J0H5L2"/>
<gene>
    <name evidence="2" type="ORF">Acr_27g0001010</name>
</gene>
<reference evidence="2 3" key="1">
    <citation type="submission" date="2019-07" db="EMBL/GenBank/DDBJ databases">
        <title>De Novo Assembly of kiwifruit Actinidia rufa.</title>
        <authorList>
            <person name="Sugita-Konishi S."/>
            <person name="Sato K."/>
            <person name="Mori E."/>
            <person name="Abe Y."/>
            <person name="Kisaki G."/>
            <person name="Hamano K."/>
            <person name="Suezawa K."/>
            <person name="Otani M."/>
            <person name="Fukuda T."/>
            <person name="Manabe T."/>
            <person name="Gomi K."/>
            <person name="Tabuchi M."/>
            <person name="Akimitsu K."/>
            <person name="Kataoka I."/>
        </authorList>
    </citation>
    <scope>NUCLEOTIDE SEQUENCE [LARGE SCALE GENOMIC DNA]</scope>
    <source>
        <strain evidence="3">cv. Fuchu</strain>
    </source>
</reference>
<dbReference type="Proteomes" id="UP000585474">
    <property type="component" value="Unassembled WGS sequence"/>
</dbReference>
<name>A0A7J0H5L2_9ERIC</name>
<accession>A0A7J0H5L2</accession>
<organism evidence="2 3">
    <name type="scientific">Actinidia rufa</name>
    <dbReference type="NCBI Taxonomy" id="165716"/>
    <lineage>
        <taxon>Eukaryota</taxon>
        <taxon>Viridiplantae</taxon>
        <taxon>Streptophyta</taxon>
        <taxon>Embryophyta</taxon>
        <taxon>Tracheophyta</taxon>
        <taxon>Spermatophyta</taxon>
        <taxon>Magnoliopsida</taxon>
        <taxon>eudicotyledons</taxon>
        <taxon>Gunneridae</taxon>
        <taxon>Pentapetalae</taxon>
        <taxon>asterids</taxon>
        <taxon>Ericales</taxon>
        <taxon>Actinidiaceae</taxon>
        <taxon>Actinidia</taxon>
    </lineage>
</organism>
<feature type="compositionally biased region" description="Low complexity" evidence="1">
    <location>
        <begin position="480"/>
        <end position="491"/>
    </location>
</feature>
<dbReference type="OrthoDB" id="1749987at2759"/>
<feature type="compositionally biased region" description="Basic residues" evidence="1">
    <location>
        <begin position="413"/>
        <end position="423"/>
    </location>
</feature>
<feature type="region of interest" description="Disordered" evidence="1">
    <location>
        <begin position="413"/>
        <end position="444"/>
    </location>
</feature>